<dbReference type="Pfam" id="PF03747">
    <property type="entry name" value="ADP_ribosyl_GH"/>
    <property type="match status" value="1"/>
</dbReference>
<dbReference type="InterPro" id="IPR005502">
    <property type="entry name" value="Ribosyl_crysJ1"/>
</dbReference>
<keyword evidence="1" id="KW-0479">Metal-binding</keyword>
<proteinExistence type="predicted"/>
<protein>
    <submittedName>
        <fullName evidence="2">ADP-ribosylglycohydrolase family protein</fullName>
    </submittedName>
</protein>
<organism evidence="2 3">
    <name type="scientific">Roseibacillus ishigakijimensis</name>
    <dbReference type="NCBI Taxonomy" id="454146"/>
    <lineage>
        <taxon>Bacteria</taxon>
        <taxon>Pseudomonadati</taxon>
        <taxon>Verrucomicrobiota</taxon>
        <taxon>Verrucomicrobiia</taxon>
        <taxon>Verrucomicrobiales</taxon>
        <taxon>Verrucomicrobiaceae</taxon>
        <taxon>Roseibacillus</taxon>
    </lineage>
</organism>
<dbReference type="Proteomes" id="UP000604083">
    <property type="component" value="Unassembled WGS sequence"/>
</dbReference>
<evidence type="ECO:0000256" key="1">
    <source>
        <dbReference type="PIRSR" id="PIRSR605502-1"/>
    </source>
</evidence>
<comment type="caution">
    <text evidence="2">The sequence shown here is derived from an EMBL/GenBank/DDBJ whole genome shotgun (WGS) entry which is preliminary data.</text>
</comment>
<evidence type="ECO:0000313" key="2">
    <source>
        <dbReference type="EMBL" id="MBK1834811.1"/>
    </source>
</evidence>
<dbReference type="EMBL" id="JAENIO010000032">
    <property type="protein sequence ID" value="MBK1834811.1"/>
    <property type="molecule type" value="Genomic_DNA"/>
</dbReference>
<reference evidence="2" key="1">
    <citation type="submission" date="2021-01" db="EMBL/GenBank/DDBJ databases">
        <title>Modified the classification status of verrucomicrobia.</title>
        <authorList>
            <person name="Feng X."/>
        </authorList>
    </citation>
    <scope>NUCLEOTIDE SEQUENCE</scope>
    <source>
        <strain evidence="2">KCTC 12986</strain>
    </source>
</reference>
<dbReference type="PANTHER" id="PTHR16222:SF12">
    <property type="entry name" value="ADP-RIBOSYLGLYCOHYDROLASE-RELATED"/>
    <property type="match status" value="1"/>
</dbReference>
<feature type="binding site" evidence="1">
    <location>
        <position position="268"/>
    </location>
    <ligand>
        <name>Mg(2+)</name>
        <dbReference type="ChEBI" id="CHEBI:18420"/>
        <label>1</label>
    </ligand>
</feature>
<evidence type="ECO:0000313" key="3">
    <source>
        <dbReference type="Proteomes" id="UP000604083"/>
    </source>
</evidence>
<feature type="binding site" evidence="1">
    <location>
        <position position="267"/>
    </location>
    <ligand>
        <name>Mg(2+)</name>
        <dbReference type="ChEBI" id="CHEBI:18420"/>
        <label>1</label>
    </ligand>
</feature>
<dbReference type="SUPFAM" id="SSF101478">
    <property type="entry name" value="ADP-ribosylglycohydrolase"/>
    <property type="match status" value="1"/>
</dbReference>
<feature type="binding site" evidence="1">
    <location>
        <position position="53"/>
    </location>
    <ligand>
        <name>Mg(2+)</name>
        <dbReference type="ChEBI" id="CHEBI:18420"/>
        <label>1</label>
    </ligand>
</feature>
<feature type="binding site" evidence="1">
    <location>
        <position position="265"/>
    </location>
    <ligand>
        <name>Mg(2+)</name>
        <dbReference type="ChEBI" id="CHEBI:18420"/>
        <label>1</label>
    </ligand>
</feature>
<feature type="binding site" evidence="1">
    <location>
        <position position="55"/>
    </location>
    <ligand>
        <name>Mg(2+)</name>
        <dbReference type="ChEBI" id="CHEBI:18420"/>
        <label>1</label>
    </ligand>
</feature>
<keyword evidence="1" id="KW-0460">Magnesium</keyword>
<dbReference type="AlphaFoldDB" id="A0A934VN70"/>
<name>A0A934VN70_9BACT</name>
<dbReference type="Gene3D" id="1.10.4080.10">
    <property type="entry name" value="ADP-ribosylation/Crystallin J1"/>
    <property type="match status" value="1"/>
</dbReference>
<comment type="cofactor">
    <cofactor evidence="1">
        <name>Mg(2+)</name>
        <dbReference type="ChEBI" id="CHEBI:18420"/>
    </cofactor>
    <text evidence="1">Binds 2 magnesium ions per subunit.</text>
</comment>
<dbReference type="GO" id="GO:0046872">
    <property type="term" value="F:metal ion binding"/>
    <property type="evidence" value="ECO:0007669"/>
    <property type="project" value="UniProtKB-KW"/>
</dbReference>
<gene>
    <name evidence="2" type="ORF">JIN78_12130</name>
</gene>
<dbReference type="RefSeq" id="WP_200392244.1">
    <property type="nucleotide sequence ID" value="NZ_JAENIO010000032.1"/>
</dbReference>
<dbReference type="PANTHER" id="PTHR16222">
    <property type="entry name" value="ADP-RIBOSYLGLYCOHYDROLASE"/>
    <property type="match status" value="1"/>
</dbReference>
<sequence length="367" mass="39873">MTTEEHLHGLLLGTAIGDSVGLPAEGLSPRAIAKLGWDKTWKQRFFLGRGMWSDDTEHTIILTQALLASDADPKAFQKRLARDLRFWLAMLPAGVGLATARSIFKLWLGISPDRSGVFSAGNGPMMRAAPIGCLFSGSNKDRLIYNRHQTRITHSDPKAEHCARAIVELTALFCQSNEAPSQEKLFDTLLAPESSDEFRELINCVRNNLAAGEDLDALLSMIGARPKKGVSGYCFHTLAAVLHCGIRHQWKPEQALPAIWSAGGDTDTSGAILGALCGTLHGASSFPENWLAAIAEWPLTPSSLSRLADSVAAPEPLTIRPLFHPALLFRNFIFLLIVLSHGFRRLLPILGKSELSASATRTLPSPD</sequence>
<accession>A0A934VN70</accession>
<keyword evidence="3" id="KW-1185">Reference proteome</keyword>
<dbReference type="InterPro" id="IPR050792">
    <property type="entry name" value="ADP-ribosylglycohydrolase"/>
</dbReference>
<feature type="binding site" evidence="1">
    <location>
        <position position="54"/>
    </location>
    <ligand>
        <name>Mg(2+)</name>
        <dbReference type="ChEBI" id="CHEBI:18420"/>
        <label>1</label>
    </ligand>
</feature>
<dbReference type="InterPro" id="IPR036705">
    <property type="entry name" value="Ribosyl_crysJ1_sf"/>
</dbReference>